<dbReference type="RefSeq" id="WP_176853206.1">
    <property type="nucleotide sequence ID" value="NZ_JABCJD010000002.1"/>
</dbReference>
<name>A0ABX2PCM8_9RHOB</name>
<dbReference type="InterPro" id="IPR024930">
    <property type="entry name" value="Skp_dom_sf"/>
</dbReference>
<dbReference type="SMART" id="SM00935">
    <property type="entry name" value="OmpH"/>
    <property type="match status" value="1"/>
</dbReference>
<gene>
    <name evidence="3" type="ORF">HJ526_05120</name>
</gene>
<dbReference type="EMBL" id="JABCJD010000002">
    <property type="protein sequence ID" value="NVO26789.1"/>
    <property type="molecule type" value="Genomic_DNA"/>
</dbReference>
<dbReference type="Proteomes" id="UP000523601">
    <property type="component" value="Unassembled WGS sequence"/>
</dbReference>
<protein>
    <submittedName>
        <fullName evidence="3">OmpH family outer membrane protein</fullName>
    </submittedName>
</protein>
<keyword evidence="1" id="KW-0175">Coiled coil</keyword>
<dbReference type="SUPFAM" id="SSF111384">
    <property type="entry name" value="OmpH-like"/>
    <property type="match status" value="1"/>
</dbReference>
<evidence type="ECO:0000256" key="2">
    <source>
        <dbReference type="SAM" id="SignalP"/>
    </source>
</evidence>
<evidence type="ECO:0000313" key="3">
    <source>
        <dbReference type="EMBL" id="NVO26789.1"/>
    </source>
</evidence>
<sequence>MRRGIAALAMAVCAWSPVSAQTTLDFGQGQPVQVAPSAVLVIDFERAFRESLFGQRAAAEIEKTRQQIAAENNKFTEELDAEEAELTQLRDTIPLDQFRARADAFDEKVQTIRREQDTKARNFARLTETANARFLELARPILTEILVRHDATLLDDRRNYFIVLDQADVTDEAIAEINARIGTGETAETGQQ</sequence>
<accession>A0ABX2PCM8</accession>
<feature type="signal peptide" evidence="2">
    <location>
        <begin position="1"/>
        <end position="20"/>
    </location>
</feature>
<proteinExistence type="predicted"/>
<keyword evidence="4" id="KW-1185">Reference proteome</keyword>
<evidence type="ECO:0000313" key="4">
    <source>
        <dbReference type="Proteomes" id="UP000523601"/>
    </source>
</evidence>
<dbReference type="Gene3D" id="3.30.910.20">
    <property type="entry name" value="Skp domain"/>
    <property type="match status" value="1"/>
</dbReference>
<feature type="coiled-coil region" evidence="1">
    <location>
        <begin position="54"/>
        <end position="115"/>
    </location>
</feature>
<feature type="chain" id="PRO_5045461471" evidence="2">
    <location>
        <begin position="21"/>
        <end position="192"/>
    </location>
</feature>
<comment type="caution">
    <text evidence="3">The sequence shown here is derived from an EMBL/GenBank/DDBJ whole genome shotgun (WGS) entry which is preliminary data.</text>
</comment>
<dbReference type="InterPro" id="IPR005632">
    <property type="entry name" value="Chaperone_Skp"/>
</dbReference>
<evidence type="ECO:0000256" key="1">
    <source>
        <dbReference type="SAM" id="Coils"/>
    </source>
</evidence>
<keyword evidence="2" id="KW-0732">Signal</keyword>
<reference evidence="3 4" key="1">
    <citation type="submission" date="2020-04" db="EMBL/GenBank/DDBJ databases">
        <title>Donghicola sp., a member of the Rhodobacteraceae family isolated from mangrove forest in Thailand.</title>
        <authorList>
            <person name="Charoenyingcharoen P."/>
            <person name="Yukphan P."/>
        </authorList>
    </citation>
    <scope>NUCLEOTIDE SEQUENCE [LARGE SCALE GENOMIC DNA]</scope>
    <source>
        <strain evidence="3 4">C2-DW-16</strain>
    </source>
</reference>
<organism evidence="3 4">
    <name type="scientific">Donghicola mangrovi</name>
    <dbReference type="NCBI Taxonomy" id="2729614"/>
    <lineage>
        <taxon>Bacteria</taxon>
        <taxon>Pseudomonadati</taxon>
        <taxon>Pseudomonadota</taxon>
        <taxon>Alphaproteobacteria</taxon>
        <taxon>Rhodobacterales</taxon>
        <taxon>Roseobacteraceae</taxon>
        <taxon>Donghicola</taxon>
    </lineage>
</organism>
<dbReference type="Pfam" id="PF03938">
    <property type="entry name" value="OmpH"/>
    <property type="match status" value="1"/>
</dbReference>